<feature type="compositionally biased region" description="Gly residues" evidence="1">
    <location>
        <begin position="227"/>
        <end position="239"/>
    </location>
</feature>
<feature type="compositionally biased region" description="Low complexity" evidence="1">
    <location>
        <begin position="97"/>
        <end position="106"/>
    </location>
</feature>
<organism evidence="2 3">
    <name type="scientific">Diplodia corticola</name>
    <dbReference type="NCBI Taxonomy" id="236234"/>
    <lineage>
        <taxon>Eukaryota</taxon>
        <taxon>Fungi</taxon>
        <taxon>Dikarya</taxon>
        <taxon>Ascomycota</taxon>
        <taxon>Pezizomycotina</taxon>
        <taxon>Dothideomycetes</taxon>
        <taxon>Dothideomycetes incertae sedis</taxon>
        <taxon>Botryosphaeriales</taxon>
        <taxon>Botryosphaeriaceae</taxon>
        <taxon>Diplodia</taxon>
    </lineage>
</organism>
<evidence type="ECO:0000256" key="1">
    <source>
        <dbReference type="SAM" id="MobiDB-lite"/>
    </source>
</evidence>
<name>A0A1J9RKZ3_9PEZI</name>
<sequence length="312" mass="33597">MPSNAQQNIWKQMNYTPPRGSCNHKESLLSPKCPCLRFMLHPLKVRTIPNFCPPNPSTTSPPLTASLRNRCLANNNPPHLRLKSPNPFPLLGPAEPSPSSTSTTITMTQNHPSQIAPPNPPTQVTSSFTCDGCNHHASFHNMSSPTDDAIIARWTTEQSTDPPPAAPRSRKRPRRALIEAPPSVTNSAAPTEHEPADALDASFLFSEDVEWIDNGGRGAGASFNGSEAGGSTIGGGGARGMRDGGSRTWGDRFSSWSFGRAAAEEPVKTPPKRQQPGEKGRKKSARVSSSQRGRHQQRDEDEEGGSGVVDLD</sequence>
<feature type="region of interest" description="Disordered" evidence="1">
    <location>
        <begin position="155"/>
        <end position="174"/>
    </location>
</feature>
<proteinExistence type="predicted"/>
<dbReference type="RefSeq" id="XP_020125443.1">
    <property type="nucleotide sequence ID" value="XM_020279699.1"/>
</dbReference>
<accession>A0A1J9RKZ3</accession>
<reference evidence="2 3" key="1">
    <citation type="submission" date="2016-10" db="EMBL/GenBank/DDBJ databases">
        <title>Proteomics and genomics reveal pathogen-plant mechanisms compatible with a hemibiotrophic lifestyle of Diplodia corticola.</title>
        <authorList>
            <person name="Fernandes I."/>
            <person name="De Jonge R."/>
            <person name="Van De Peer Y."/>
            <person name="Devreese B."/>
            <person name="Alves A."/>
            <person name="Esteves A.C."/>
        </authorList>
    </citation>
    <scope>NUCLEOTIDE SEQUENCE [LARGE SCALE GENOMIC DNA]</scope>
    <source>
        <strain evidence="2 3">CBS 112549</strain>
    </source>
</reference>
<dbReference type="EMBL" id="MNUE01000089">
    <property type="protein sequence ID" value="OJD29183.1"/>
    <property type="molecule type" value="Genomic_DNA"/>
</dbReference>
<dbReference type="AlphaFoldDB" id="A0A1J9RKZ3"/>
<feature type="region of interest" description="Disordered" evidence="1">
    <location>
        <begin position="84"/>
        <end position="127"/>
    </location>
</feature>
<dbReference type="GeneID" id="31019962"/>
<comment type="caution">
    <text evidence="2">The sequence shown here is derived from an EMBL/GenBank/DDBJ whole genome shotgun (WGS) entry which is preliminary data.</text>
</comment>
<evidence type="ECO:0000313" key="3">
    <source>
        <dbReference type="Proteomes" id="UP000183809"/>
    </source>
</evidence>
<dbReference type="Proteomes" id="UP000183809">
    <property type="component" value="Unassembled WGS sequence"/>
</dbReference>
<protein>
    <submittedName>
        <fullName evidence="2">Uncharacterized protein</fullName>
    </submittedName>
</protein>
<dbReference type="OrthoDB" id="5424021at2759"/>
<feature type="region of interest" description="Disordered" evidence="1">
    <location>
        <begin position="218"/>
        <end position="312"/>
    </location>
</feature>
<keyword evidence="3" id="KW-1185">Reference proteome</keyword>
<gene>
    <name evidence="2" type="ORF">BKCO1_8900020</name>
</gene>
<evidence type="ECO:0000313" key="2">
    <source>
        <dbReference type="EMBL" id="OJD29183.1"/>
    </source>
</evidence>